<evidence type="ECO:0000313" key="2">
    <source>
        <dbReference type="Proteomes" id="UP000294682"/>
    </source>
</evidence>
<reference evidence="1 2" key="1">
    <citation type="submission" date="2019-03" db="EMBL/GenBank/DDBJ databases">
        <title>Genomic Encyclopedia of Type Strains, Phase IV (KMG-IV): sequencing the most valuable type-strain genomes for metagenomic binning, comparative biology and taxonomic classification.</title>
        <authorList>
            <person name="Goeker M."/>
        </authorList>
    </citation>
    <scope>NUCLEOTIDE SEQUENCE [LARGE SCALE GENOMIC DNA]</scope>
    <source>
        <strain evidence="1 2">DSM 100433</strain>
    </source>
</reference>
<dbReference type="AlphaFoldDB" id="A0A9X8UII2"/>
<dbReference type="RefSeq" id="WP_079699087.1">
    <property type="nucleotide sequence ID" value="NZ_JADNAH010000011.1"/>
</dbReference>
<dbReference type="Proteomes" id="UP000294682">
    <property type="component" value="Unassembled WGS sequence"/>
</dbReference>
<organism evidence="1 2">
    <name type="scientific">Harryflintia acetispora</name>
    <dbReference type="NCBI Taxonomy" id="1849041"/>
    <lineage>
        <taxon>Bacteria</taxon>
        <taxon>Bacillati</taxon>
        <taxon>Bacillota</taxon>
        <taxon>Clostridia</taxon>
        <taxon>Eubacteriales</taxon>
        <taxon>Oscillospiraceae</taxon>
        <taxon>Harryflintia</taxon>
    </lineage>
</organism>
<name>A0A9X8UII2_9FIRM</name>
<dbReference type="EMBL" id="SLUK01000011">
    <property type="protein sequence ID" value="TCL42288.1"/>
    <property type="molecule type" value="Genomic_DNA"/>
</dbReference>
<keyword evidence="2" id="KW-1185">Reference proteome</keyword>
<proteinExistence type="predicted"/>
<sequence>MEKNFTNAPEIPMGLGMALAQNIEAMNFFASLTPAQKQAVINYTHTISSKEEMQAYVDSLPKGGMLS</sequence>
<gene>
    <name evidence="1" type="ORF">EDD78_11152</name>
</gene>
<comment type="caution">
    <text evidence="1">The sequence shown here is derived from an EMBL/GenBank/DDBJ whole genome shotgun (WGS) entry which is preliminary data.</text>
</comment>
<protein>
    <submittedName>
        <fullName evidence="1">Uncharacterized protein</fullName>
    </submittedName>
</protein>
<evidence type="ECO:0000313" key="1">
    <source>
        <dbReference type="EMBL" id="TCL42288.1"/>
    </source>
</evidence>
<accession>A0A9X8UII2</accession>